<dbReference type="GO" id="GO:0030490">
    <property type="term" value="P:maturation of SSU-rRNA"/>
    <property type="evidence" value="ECO:0007669"/>
    <property type="project" value="TreeGrafter"/>
</dbReference>
<sequence length="410" mass="44575">MADYDSDSSAGDDIETNVLLGYASKEPTVDDFSQLGGHPIWLDLKTAPDGALAKCKVCNGLMNLLLQLNGDLPDRFAGHERRLYVWACRRKACRRKEGSVRGFRATRQTAVKSRSVATAAEKEEKPAAQPPTNLGETLFGVKASSSSQANPFAAPGSNSPAQSNPFATASSLAAKPPQKPAGPAPTEALPQTFAEKARLASPSPPTEPTQPSTPPTPWPEKSSFPEPYPPYYIDADKEYIDATPDALPQNVRVDNGEGSSSNSGEKDMKDAFESSMDKTFQKFADRLSQNPEQVLRYEFDGQPLLYSKKDKVGKLLDPPQGKDAKVKTSGSGRIPRCTNCGAERVFELQLTPHGITELEAEDMSLDGMDWGTILLGVCSKDCQEKGKKEGEVGYVEEWVGVQWEELETKK</sequence>
<dbReference type="Proteomes" id="UP001056384">
    <property type="component" value="Chromosome 12"/>
</dbReference>
<gene>
    <name evidence="3" type="ORF">Slin15195_G126570</name>
</gene>
<proteinExistence type="predicted"/>
<dbReference type="InterPro" id="IPR007320">
    <property type="entry name" value="PDCD2_C"/>
</dbReference>
<name>A0A9Q9B8H4_9PEZI</name>
<dbReference type="PANTHER" id="PTHR47524">
    <property type="entry name" value="20S RRNA ACCUMULATION PROTEIN 4"/>
    <property type="match status" value="1"/>
</dbReference>
<organism evidence="3 4">
    <name type="scientific">Septoria linicola</name>
    <dbReference type="NCBI Taxonomy" id="215465"/>
    <lineage>
        <taxon>Eukaryota</taxon>
        <taxon>Fungi</taxon>
        <taxon>Dikarya</taxon>
        <taxon>Ascomycota</taxon>
        <taxon>Pezizomycotina</taxon>
        <taxon>Dothideomycetes</taxon>
        <taxon>Dothideomycetidae</taxon>
        <taxon>Mycosphaerellales</taxon>
        <taxon>Mycosphaerellaceae</taxon>
        <taxon>Septoria</taxon>
    </lineage>
</organism>
<feature type="region of interest" description="Disordered" evidence="1">
    <location>
        <begin position="311"/>
        <end position="330"/>
    </location>
</feature>
<dbReference type="EMBL" id="CP099429">
    <property type="protein sequence ID" value="USW59338.1"/>
    <property type="molecule type" value="Genomic_DNA"/>
</dbReference>
<dbReference type="Pfam" id="PF04194">
    <property type="entry name" value="PDCD2_C"/>
    <property type="match status" value="1"/>
</dbReference>
<dbReference type="PANTHER" id="PTHR47524:SF1">
    <property type="entry name" value="20S RRNA ACCUMULATION PROTEIN 4"/>
    <property type="match status" value="1"/>
</dbReference>
<evidence type="ECO:0000259" key="2">
    <source>
        <dbReference type="Pfam" id="PF04194"/>
    </source>
</evidence>
<feature type="compositionally biased region" description="Polar residues" evidence="1">
    <location>
        <begin position="106"/>
        <end position="116"/>
    </location>
</feature>
<reference evidence="3" key="1">
    <citation type="submission" date="2022-06" db="EMBL/GenBank/DDBJ databases">
        <title>Complete genome sequences of two strains of the flax pathogen Septoria linicola.</title>
        <authorList>
            <person name="Lapalu N."/>
            <person name="Simon A."/>
            <person name="Demenou B."/>
            <person name="Paumier D."/>
            <person name="Guillot M.-P."/>
            <person name="Gout L."/>
            <person name="Valade R."/>
        </authorList>
    </citation>
    <scope>NUCLEOTIDE SEQUENCE</scope>
    <source>
        <strain evidence="3">SE15195</strain>
    </source>
</reference>
<feature type="region of interest" description="Disordered" evidence="1">
    <location>
        <begin position="99"/>
        <end position="269"/>
    </location>
</feature>
<feature type="compositionally biased region" description="Pro residues" evidence="1">
    <location>
        <begin position="202"/>
        <end position="218"/>
    </location>
</feature>
<feature type="compositionally biased region" description="Polar residues" evidence="1">
    <location>
        <begin position="143"/>
        <end position="171"/>
    </location>
</feature>
<feature type="domain" description="Programmed cell death protein 2 C-terminal" evidence="2">
    <location>
        <begin position="277"/>
        <end position="403"/>
    </location>
</feature>
<dbReference type="GO" id="GO:0005737">
    <property type="term" value="C:cytoplasm"/>
    <property type="evidence" value="ECO:0007669"/>
    <property type="project" value="InterPro"/>
</dbReference>
<evidence type="ECO:0000313" key="3">
    <source>
        <dbReference type="EMBL" id="USW59338.1"/>
    </source>
</evidence>
<keyword evidence="4" id="KW-1185">Reference proteome</keyword>
<dbReference type="AlphaFoldDB" id="A0A9Q9B8H4"/>
<evidence type="ECO:0000313" key="4">
    <source>
        <dbReference type="Proteomes" id="UP001056384"/>
    </source>
</evidence>
<accession>A0A9Q9B8H4</accession>
<evidence type="ECO:0000256" key="1">
    <source>
        <dbReference type="SAM" id="MobiDB-lite"/>
    </source>
</evidence>
<feature type="compositionally biased region" description="Basic and acidic residues" evidence="1">
    <location>
        <begin position="311"/>
        <end position="326"/>
    </location>
</feature>
<protein>
    <submittedName>
        <fullName evidence="3">Programmed cell death protein</fullName>
    </submittedName>
</protein>